<dbReference type="PANTHER" id="PTHR36692:SF2">
    <property type="entry name" value="GEO12064P1"/>
    <property type="match status" value="1"/>
</dbReference>
<dbReference type="GO" id="GO:0005886">
    <property type="term" value="C:plasma membrane"/>
    <property type="evidence" value="ECO:0007669"/>
    <property type="project" value="TreeGrafter"/>
</dbReference>
<dbReference type="Proteomes" id="UP000324832">
    <property type="component" value="Unassembled WGS sequence"/>
</dbReference>
<dbReference type="GO" id="GO:0019991">
    <property type="term" value="P:septate junction assembly"/>
    <property type="evidence" value="ECO:0007669"/>
    <property type="project" value="InterPro"/>
</dbReference>
<proteinExistence type="predicted"/>
<evidence type="ECO:0000313" key="3">
    <source>
        <dbReference type="Proteomes" id="UP000324832"/>
    </source>
</evidence>
<reference evidence="2 3" key="1">
    <citation type="submission" date="2017-07" db="EMBL/GenBank/DDBJ databases">
        <authorList>
            <person name="Talla V."/>
            <person name="Backstrom N."/>
        </authorList>
    </citation>
    <scope>NUCLEOTIDE SEQUENCE [LARGE SCALE GENOMIC DNA]</scope>
</reference>
<feature type="transmembrane region" description="Helical" evidence="1">
    <location>
        <begin position="132"/>
        <end position="156"/>
    </location>
</feature>
<keyword evidence="1" id="KW-0472">Membrane</keyword>
<feature type="transmembrane region" description="Helical" evidence="1">
    <location>
        <begin position="20"/>
        <end position="40"/>
    </location>
</feature>
<dbReference type="InterPro" id="IPR038976">
    <property type="entry name" value="Ssk"/>
</dbReference>
<evidence type="ECO:0000256" key="1">
    <source>
        <dbReference type="SAM" id="Phobius"/>
    </source>
</evidence>
<sequence length="177" mass="18810">MHITQGEVLLAPLDLVQDMYFGVIGIALFSVSGGMILSARTRGSMYPRTGDSTMAIVGAALALLNALIMIFDLSLAYLDSEQCDDDVSEAVSAAADAYIDAWWSAAGAALFATCGALTLHDWRDVPNSQRRTFAQAVAVCSLATAAFMLLDAVLALCSAHKDEASIRSKCTKRSPRN</sequence>
<evidence type="ECO:0000313" key="2">
    <source>
        <dbReference type="EMBL" id="VVC89046.1"/>
    </source>
</evidence>
<protein>
    <submittedName>
        <fullName evidence="2">Uncharacterized protein</fullName>
    </submittedName>
</protein>
<feature type="transmembrane region" description="Helical" evidence="1">
    <location>
        <begin position="101"/>
        <end position="120"/>
    </location>
</feature>
<dbReference type="PANTHER" id="PTHR36692">
    <property type="entry name" value="PROTEIN SNAKESKIN"/>
    <property type="match status" value="1"/>
</dbReference>
<gene>
    <name evidence="2" type="ORF">LSINAPIS_LOCUS2268</name>
</gene>
<keyword evidence="3" id="KW-1185">Reference proteome</keyword>
<feature type="transmembrane region" description="Helical" evidence="1">
    <location>
        <begin position="52"/>
        <end position="71"/>
    </location>
</feature>
<dbReference type="EMBL" id="FZQP02000448">
    <property type="protein sequence ID" value="VVC89046.1"/>
    <property type="molecule type" value="Genomic_DNA"/>
</dbReference>
<dbReference type="AlphaFoldDB" id="A0A5E4PSD2"/>
<keyword evidence="1" id="KW-1133">Transmembrane helix</keyword>
<keyword evidence="1" id="KW-0812">Transmembrane</keyword>
<name>A0A5E4PSD2_9NEOP</name>
<accession>A0A5E4PSD2</accession>
<organism evidence="2 3">
    <name type="scientific">Leptidea sinapis</name>
    <dbReference type="NCBI Taxonomy" id="189913"/>
    <lineage>
        <taxon>Eukaryota</taxon>
        <taxon>Metazoa</taxon>
        <taxon>Ecdysozoa</taxon>
        <taxon>Arthropoda</taxon>
        <taxon>Hexapoda</taxon>
        <taxon>Insecta</taxon>
        <taxon>Pterygota</taxon>
        <taxon>Neoptera</taxon>
        <taxon>Endopterygota</taxon>
        <taxon>Lepidoptera</taxon>
        <taxon>Glossata</taxon>
        <taxon>Ditrysia</taxon>
        <taxon>Papilionoidea</taxon>
        <taxon>Pieridae</taxon>
        <taxon>Dismorphiinae</taxon>
        <taxon>Leptidea</taxon>
    </lineage>
</organism>